<organism evidence="1">
    <name type="scientific">uncultured Caudovirales phage</name>
    <dbReference type="NCBI Taxonomy" id="2100421"/>
    <lineage>
        <taxon>Viruses</taxon>
        <taxon>Duplodnaviria</taxon>
        <taxon>Heunggongvirae</taxon>
        <taxon>Uroviricota</taxon>
        <taxon>Caudoviricetes</taxon>
        <taxon>Peduoviridae</taxon>
        <taxon>Maltschvirus</taxon>
        <taxon>Maltschvirus maltsch</taxon>
    </lineage>
</organism>
<accession>A0A6J5P7U0</accession>
<name>A0A6J5P7U0_9CAUD</name>
<gene>
    <name evidence="1" type="ORF">UFOVP858_78</name>
</gene>
<protein>
    <submittedName>
        <fullName evidence="1">Uncharacterized protein</fullName>
    </submittedName>
</protein>
<sequence>MGKGKSTEQTVTQQNIPKEFFPYFDRLLARTENESQKEYVPYQGERLAGTTGDTEASYGMIRDIATRGDPGRDLATDVASSNISMTGDLMSGNQPYQFSEYGYSPVENLDAESASAYMDPYLRNVLDVQKKKAAEDYEIARAGRNAAAVSAGAFGGSRQQIGESMAERDLLARQMEIEATGQQGAYADAIRRFEADRAAKLETEKLTAEEKARVQTGQSTEDRAAMQDQLKMMGFSAEQASLISDLEQQARTGDIQAAQLLESIGKSQQSQEQAGLDLAYEDFLRQAGFGKEQLGLMSGILQGLPIANAGETVQRTPYNPIQQALGAGLAGLSLYQGFQ</sequence>
<dbReference type="EMBL" id="LR796806">
    <property type="protein sequence ID" value="CAB4167919.1"/>
    <property type="molecule type" value="Genomic_DNA"/>
</dbReference>
<reference evidence="1" key="1">
    <citation type="submission" date="2020-04" db="EMBL/GenBank/DDBJ databases">
        <authorList>
            <person name="Chiriac C."/>
            <person name="Salcher M."/>
            <person name="Ghai R."/>
            <person name="Kavagutti S V."/>
        </authorList>
    </citation>
    <scope>NUCLEOTIDE SEQUENCE</scope>
</reference>
<proteinExistence type="predicted"/>
<evidence type="ECO:0000313" key="1">
    <source>
        <dbReference type="EMBL" id="CAB4167919.1"/>
    </source>
</evidence>